<evidence type="ECO:0000313" key="8">
    <source>
        <dbReference type="EMBL" id="GIJ49048.1"/>
    </source>
</evidence>
<sequence>MRDMSLPHHLAHLAPLIAEADGQAIEYERAGVAPADVPALVAYYATLADWPARVACVQLVIDHHDPSMENMLRDILRAPYTETWFDDWTEQIQADALAHLYVEHADGRGRLYADRAHLRRTVDETLERLGLTRDAAPPPASQHVPTHARHENIEEAVEAGDLDAVRRFLDDGADPRQITGAGDPLLVLALMHHRSDVALALLAAGADPDARRTPGSQSALWWAAVNGDERVAEELLRRGAPVDDPDTHGGTPLGKAASSGRPALVRLLLAHGADPNATVSDGRGVLELSVRGGLDEILALLLAAGADPLRGTPLVSACVTGSTAMVHRLVTAGADVDAADEGGVTPLMHAASRGVPEMVEVLLDAGADPHRRDGHGRSAWDLAGGRPRGDAIRELITRRIR</sequence>
<evidence type="ECO:0000256" key="6">
    <source>
        <dbReference type="PROSITE-ProRule" id="PRU00023"/>
    </source>
</evidence>
<keyword evidence="2" id="KW-0805">Transcription regulation</keyword>
<keyword evidence="4" id="KW-0238">DNA-binding</keyword>
<evidence type="ECO:0000256" key="4">
    <source>
        <dbReference type="ARBA" id="ARBA00023125"/>
    </source>
</evidence>
<dbReference type="InterPro" id="IPR008920">
    <property type="entry name" value="TF_FadR/GntR_C"/>
</dbReference>
<dbReference type="SMART" id="SM00248">
    <property type="entry name" value="ANK"/>
    <property type="match status" value="7"/>
</dbReference>
<evidence type="ECO:0000256" key="3">
    <source>
        <dbReference type="ARBA" id="ARBA00023043"/>
    </source>
</evidence>
<proteinExistence type="predicted"/>
<evidence type="ECO:0008006" key="10">
    <source>
        <dbReference type="Google" id="ProtNLM"/>
    </source>
</evidence>
<protein>
    <recommendedName>
        <fullName evidence="10">Ankyrin repeat domain-containing protein</fullName>
    </recommendedName>
</protein>
<dbReference type="Gene3D" id="1.25.40.20">
    <property type="entry name" value="Ankyrin repeat-containing domain"/>
    <property type="match status" value="2"/>
</dbReference>
<reference evidence="8" key="1">
    <citation type="submission" date="2021-01" db="EMBL/GenBank/DDBJ databases">
        <title>Whole genome shotgun sequence of Virgisporangium aliadipatigenens NBRC 105644.</title>
        <authorList>
            <person name="Komaki H."/>
            <person name="Tamura T."/>
        </authorList>
    </citation>
    <scope>NUCLEOTIDE SEQUENCE</scope>
    <source>
        <strain evidence="8">NBRC 105644</strain>
    </source>
</reference>
<keyword evidence="9" id="KW-1185">Reference proteome</keyword>
<organism evidence="8 9">
    <name type="scientific">Virgisporangium aliadipatigenens</name>
    <dbReference type="NCBI Taxonomy" id="741659"/>
    <lineage>
        <taxon>Bacteria</taxon>
        <taxon>Bacillati</taxon>
        <taxon>Actinomycetota</taxon>
        <taxon>Actinomycetes</taxon>
        <taxon>Micromonosporales</taxon>
        <taxon>Micromonosporaceae</taxon>
        <taxon>Virgisporangium</taxon>
    </lineage>
</organism>
<name>A0A8J4DTJ1_9ACTN</name>
<dbReference type="SUPFAM" id="SSF48403">
    <property type="entry name" value="Ankyrin repeat"/>
    <property type="match status" value="1"/>
</dbReference>
<dbReference type="Pfam" id="PF12796">
    <property type="entry name" value="Ank_2"/>
    <property type="match status" value="2"/>
</dbReference>
<evidence type="ECO:0000313" key="9">
    <source>
        <dbReference type="Proteomes" id="UP000619260"/>
    </source>
</evidence>
<feature type="repeat" description="ANK" evidence="6">
    <location>
        <begin position="342"/>
        <end position="374"/>
    </location>
</feature>
<dbReference type="GO" id="GO:0003677">
    <property type="term" value="F:DNA binding"/>
    <property type="evidence" value="ECO:0007669"/>
    <property type="project" value="UniProtKB-KW"/>
</dbReference>
<keyword evidence="1" id="KW-0677">Repeat</keyword>
<comment type="caution">
    <text evidence="8">The sequence shown here is derived from an EMBL/GenBank/DDBJ whole genome shotgun (WGS) entry which is preliminary data.</text>
</comment>
<gene>
    <name evidence="8" type="ORF">Val02_59340</name>
</gene>
<dbReference type="EMBL" id="BOPF01000024">
    <property type="protein sequence ID" value="GIJ49048.1"/>
    <property type="molecule type" value="Genomic_DNA"/>
</dbReference>
<dbReference type="InterPro" id="IPR002110">
    <property type="entry name" value="Ankyrin_rpt"/>
</dbReference>
<evidence type="ECO:0000256" key="5">
    <source>
        <dbReference type="ARBA" id="ARBA00023163"/>
    </source>
</evidence>
<evidence type="ECO:0000256" key="7">
    <source>
        <dbReference type="SAM" id="MobiDB-lite"/>
    </source>
</evidence>
<feature type="region of interest" description="Disordered" evidence="7">
    <location>
        <begin position="239"/>
        <end position="258"/>
    </location>
</feature>
<evidence type="ECO:0000256" key="2">
    <source>
        <dbReference type="ARBA" id="ARBA00023015"/>
    </source>
</evidence>
<keyword evidence="3 6" id="KW-0040">ANK repeat</keyword>
<dbReference type="Proteomes" id="UP000619260">
    <property type="component" value="Unassembled WGS sequence"/>
</dbReference>
<dbReference type="SUPFAM" id="SSF48008">
    <property type="entry name" value="GntR ligand-binding domain-like"/>
    <property type="match status" value="1"/>
</dbReference>
<dbReference type="InterPro" id="IPR036770">
    <property type="entry name" value="Ankyrin_rpt-contain_sf"/>
</dbReference>
<dbReference type="PANTHER" id="PTHR24173:SF74">
    <property type="entry name" value="ANKYRIN REPEAT DOMAIN-CONTAINING PROTEIN 16"/>
    <property type="match status" value="1"/>
</dbReference>
<feature type="repeat" description="ANK" evidence="6">
    <location>
        <begin position="248"/>
        <end position="280"/>
    </location>
</feature>
<dbReference type="PROSITE" id="PS50088">
    <property type="entry name" value="ANK_REPEAT"/>
    <property type="match status" value="4"/>
</dbReference>
<feature type="repeat" description="ANK" evidence="6">
    <location>
        <begin position="309"/>
        <end position="341"/>
    </location>
</feature>
<feature type="repeat" description="ANK" evidence="6">
    <location>
        <begin position="215"/>
        <end position="247"/>
    </location>
</feature>
<accession>A0A8J4DTJ1</accession>
<dbReference type="PROSITE" id="PS50297">
    <property type="entry name" value="ANK_REP_REGION"/>
    <property type="match status" value="2"/>
</dbReference>
<keyword evidence="5" id="KW-0804">Transcription</keyword>
<evidence type="ECO:0000256" key="1">
    <source>
        <dbReference type="ARBA" id="ARBA00022737"/>
    </source>
</evidence>
<dbReference type="AlphaFoldDB" id="A0A8J4DTJ1"/>
<dbReference type="PANTHER" id="PTHR24173">
    <property type="entry name" value="ANKYRIN REPEAT CONTAINING"/>
    <property type="match status" value="1"/>
</dbReference>